<sequence>MIELTRLRHPKRRRVRLRLVLLLSSVIASTLAGCVTPSAAPLSDNPMNARITDPAARRQLQLGNPVAAADIYSERAARSNDPAQQQDYLILAAEILFDRNMGIDGQARMARVPEKLANTELTHRRDIVLAKSHIFDRDAEAALAALPNPKYVENAFHRARLYETRAQAYKILKDPDNELIARIELENQVNDKGIIQRGHEQIWQLLTNQSQSTLRGMTTNVRGDVYQGWIELALAHANAGADPAKQRSSISLWQDRFPTHPANAEFISALYTPVGFEMNVDGKPINQIAVLLPLSASSTSTVAAAIRDGIMAAYEQAGDRGQTPVLRLYDVGDNPGYVRNAYANAISDGANAVIGPLRKEAVAAIVSQREVPVPTITLNTVESAGLGGNTSNIIQFGLAPEDEARAAASRAAGLGLKNAIVLQSEDSRGDRETQAFRDAMFQYGGDVVHVAILPSDTYDYSAQIREALSIDKSDARFRTLSSTIGEKLFFEPSIRNDVDVVFLAITSEQARSVRPQLDFFHARDLPRLGTSRVASLDDDEKNNKDLNSIFYPDAPWVLRESMQDDPLRQSILANFPSANGAYAKLYALGADAYQLVTNLDALTRGERLQGYTGELELGSDGRIRRYLDWAQYIEGVSTPVESVDAPALPSIQSNGIN</sequence>
<dbReference type="Pfam" id="PF04348">
    <property type="entry name" value="LppC"/>
    <property type="match status" value="1"/>
</dbReference>
<dbReference type="InterPro" id="IPR007443">
    <property type="entry name" value="LpoA"/>
</dbReference>
<evidence type="ECO:0000256" key="2">
    <source>
        <dbReference type="SAM" id="SignalP"/>
    </source>
</evidence>
<gene>
    <name evidence="3" type="primary">lpoA</name>
    <name evidence="3" type="ORF">IMCC3135_29245</name>
</gene>
<organism evidence="3 4">
    <name type="scientific">Granulosicoccus antarcticus IMCC3135</name>
    <dbReference type="NCBI Taxonomy" id="1192854"/>
    <lineage>
        <taxon>Bacteria</taxon>
        <taxon>Pseudomonadati</taxon>
        <taxon>Pseudomonadota</taxon>
        <taxon>Gammaproteobacteria</taxon>
        <taxon>Chromatiales</taxon>
        <taxon>Granulosicoccaceae</taxon>
        <taxon>Granulosicoccus</taxon>
    </lineage>
</organism>
<proteinExistence type="predicted"/>
<dbReference type="GO" id="GO:0009252">
    <property type="term" value="P:peptidoglycan biosynthetic process"/>
    <property type="evidence" value="ECO:0007669"/>
    <property type="project" value="TreeGrafter"/>
</dbReference>
<dbReference type="AlphaFoldDB" id="A0A2Z2NX26"/>
<evidence type="ECO:0000313" key="3">
    <source>
        <dbReference type="EMBL" id="ASJ75899.1"/>
    </source>
</evidence>
<dbReference type="RefSeq" id="WP_088920741.1">
    <property type="nucleotide sequence ID" value="NZ_CP018632.1"/>
</dbReference>
<keyword evidence="2" id="KW-0732">Signal</keyword>
<dbReference type="EMBL" id="CP018632">
    <property type="protein sequence ID" value="ASJ75899.1"/>
    <property type="molecule type" value="Genomic_DNA"/>
</dbReference>
<reference evidence="3 4" key="1">
    <citation type="submission" date="2016-12" db="EMBL/GenBank/DDBJ databases">
        <authorList>
            <person name="Song W.-J."/>
            <person name="Kurnit D.M."/>
        </authorList>
    </citation>
    <scope>NUCLEOTIDE SEQUENCE [LARGE SCALE GENOMIC DNA]</scope>
    <source>
        <strain evidence="3 4">IMCC3135</strain>
    </source>
</reference>
<dbReference type="Gene3D" id="1.25.40.650">
    <property type="match status" value="1"/>
</dbReference>
<dbReference type="GO" id="GO:0030234">
    <property type="term" value="F:enzyme regulator activity"/>
    <property type="evidence" value="ECO:0007669"/>
    <property type="project" value="TreeGrafter"/>
</dbReference>
<dbReference type="KEGG" id="gai:IMCC3135_29245"/>
<dbReference type="Proteomes" id="UP000250079">
    <property type="component" value="Chromosome"/>
</dbReference>
<feature type="chain" id="PRO_5016429955" evidence="2">
    <location>
        <begin position="33"/>
        <end position="657"/>
    </location>
</feature>
<dbReference type="PROSITE" id="PS51257">
    <property type="entry name" value="PROKAR_LIPOPROTEIN"/>
    <property type="match status" value="1"/>
</dbReference>
<dbReference type="InterPro" id="IPR028082">
    <property type="entry name" value="Peripla_BP_I"/>
</dbReference>
<feature type="signal peptide" evidence="2">
    <location>
        <begin position="1"/>
        <end position="32"/>
    </location>
</feature>
<dbReference type="CDD" id="cd06339">
    <property type="entry name" value="PBP1_YraM_LppC_lipoprotein-like"/>
    <property type="match status" value="1"/>
</dbReference>
<evidence type="ECO:0000256" key="1">
    <source>
        <dbReference type="ARBA" id="ARBA00023136"/>
    </source>
</evidence>
<dbReference type="GO" id="GO:0031241">
    <property type="term" value="C:periplasmic side of cell outer membrane"/>
    <property type="evidence" value="ECO:0007669"/>
    <property type="project" value="TreeGrafter"/>
</dbReference>
<keyword evidence="1" id="KW-0472">Membrane</keyword>
<dbReference type="SUPFAM" id="SSF53822">
    <property type="entry name" value="Periplasmic binding protein-like I"/>
    <property type="match status" value="1"/>
</dbReference>
<dbReference type="OrthoDB" id="6708821at2"/>
<evidence type="ECO:0000313" key="4">
    <source>
        <dbReference type="Proteomes" id="UP000250079"/>
    </source>
</evidence>
<accession>A0A2Z2NX26</accession>
<dbReference type="PANTHER" id="PTHR38038">
    <property type="entry name" value="PENICILLIN-BINDING PROTEIN ACTIVATOR LPOA"/>
    <property type="match status" value="1"/>
</dbReference>
<dbReference type="Gene3D" id="3.40.50.2300">
    <property type="match status" value="2"/>
</dbReference>
<protein>
    <submittedName>
        <fullName evidence="3">Penicillin-binding protein activator LpoA</fullName>
    </submittedName>
</protein>
<dbReference type="PANTHER" id="PTHR38038:SF1">
    <property type="entry name" value="PENICILLIN-BINDING PROTEIN ACTIVATOR LPOA"/>
    <property type="match status" value="1"/>
</dbReference>
<keyword evidence="4" id="KW-1185">Reference proteome</keyword>
<name>A0A2Z2NX26_9GAMM</name>